<evidence type="ECO:0000313" key="3">
    <source>
        <dbReference type="Proteomes" id="UP000541470"/>
    </source>
</evidence>
<dbReference type="InterPro" id="IPR014558">
    <property type="entry name" value="UCP029720"/>
</dbReference>
<dbReference type="InterPro" id="IPR005297">
    <property type="entry name" value="Lipoprotein_repeat"/>
</dbReference>
<sequence length="126" mass="13389">MRTRLVLSSALVALAALAGTAFAAPVKTVDSAKGKVIAADNGMTLYTFKNDKKGMSNCYDACAQNWPPFIATSGAKADGAYSLVDRKDGSKQWALNGMPLYFWINDKKMGDATGDGVKGVWHAARP</sequence>
<proteinExistence type="predicted"/>
<dbReference type="Pfam" id="PF03640">
    <property type="entry name" value="Lipoprotein_15"/>
    <property type="match status" value="2"/>
</dbReference>
<comment type="caution">
    <text evidence="2">The sequence shown here is derived from an EMBL/GenBank/DDBJ whole genome shotgun (WGS) entry which is preliminary data.</text>
</comment>
<evidence type="ECO:0008006" key="4">
    <source>
        <dbReference type="Google" id="ProtNLM"/>
    </source>
</evidence>
<keyword evidence="1" id="KW-0732">Signal</keyword>
<feature type="chain" id="PRO_5030626309" description="Lipoprotein with Yx(FWY)xxD motif" evidence="1">
    <location>
        <begin position="24"/>
        <end position="126"/>
    </location>
</feature>
<dbReference type="Proteomes" id="UP000541470">
    <property type="component" value="Unassembled WGS sequence"/>
</dbReference>
<accession>A0A7Y0ATJ7</accession>
<keyword evidence="3" id="KW-1185">Reference proteome</keyword>
<gene>
    <name evidence="2" type="ORF">HHL25_03755</name>
</gene>
<name>A0A7Y0ATJ7_9HYPH</name>
<dbReference type="AlphaFoldDB" id="A0A7Y0ATJ7"/>
<reference evidence="2 3" key="1">
    <citation type="submission" date="2020-04" db="EMBL/GenBank/DDBJ databases">
        <title>Rhizobium sp. S-51 isolated from soil.</title>
        <authorList>
            <person name="Dahal R.H."/>
        </authorList>
    </citation>
    <scope>NUCLEOTIDE SEQUENCE [LARGE SCALE GENOMIC DNA]</scope>
    <source>
        <strain evidence="2 3">S-51</strain>
    </source>
</reference>
<protein>
    <recommendedName>
        <fullName evidence="4">Lipoprotein with Yx(FWY)xxD motif</fullName>
    </recommendedName>
</protein>
<dbReference type="RefSeq" id="WP_169587401.1">
    <property type="nucleotide sequence ID" value="NZ_JABBGK010000001.1"/>
</dbReference>
<organism evidence="2 3">
    <name type="scientific">Rhizobium terricola</name>
    <dbReference type="NCBI Taxonomy" id="2728849"/>
    <lineage>
        <taxon>Bacteria</taxon>
        <taxon>Pseudomonadati</taxon>
        <taxon>Pseudomonadota</taxon>
        <taxon>Alphaproteobacteria</taxon>
        <taxon>Hyphomicrobiales</taxon>
        <taxon>Rhizobiaceae</taxon>
        <taxon>Rhizobium/Agrobacterium group</taxon>
        <taxon>Rhizobium</taxon>
    </lineage>
</organism>
<feature type="signal peptide" evidence="1">
    <location>
        <begin position="1"/>
        <end position="23"/>
    </location>
</feature>
<dbReference type="PANTHER" id="PTHR39335:SF1">
    <property type="entry name" value="BLL4220 PROTEIN"/>
    <property type="match status" value="1"/>
</dbReference>
<dbReference type="GO" id="GO:0043448">
    <property type="term" value="P:alkane catabolic process"/>
    <property type="evidence" value="ECO:0007669"/>
    <property type="project" value="TreeGrafter"/>
</dbReference>
<dbReference type="PIRSF" id="PIRSF029720">
    <property type="entry name" value="UCP029720"/>
    <property type="match status" value="1"/>
</dbReference>
<dbReference type="PANTHER" id="PTHR39335">
    <property type="entry name" value="BLL4220 PROTEIN"/>
    <property type="match status" value="1"/>
</dbReference>
<dbReference type="EMBL" id="JABBGK010000001">
    <property type="protein sequence ID" value="NML73236.1"/>
    <property type="molecule type" value="Genomic_DNA"/>
</dbReference>
<evidence type="ECO:0000256" key="1">
    <source>
        <dbReference type="SAM" id="SignalP"/>
    </source>
</evidence>
<evidence type="ECO:0000313" key="2">
    <source>
        <dbReference type="EMBL" id="NML73236.1"/>
    </source>
</evidence>